<dbReference type="OrthoDB" id="78949at2759"/>
<evidence type="ECO:0008006" key="4">
    <source>
        <dbReference type="Google" id="ProtNLM"/>
    </source>
</evidence>
<keyword evidence="1" id="KW-0812">Transmembrane</keyword>
<gene>
    <name evidence="2" type="ORF">THRCLA_22790</name>
</gene>
<comment type="caution">
    <text evidence="2">The sequence shown here is derived from an EMBL/GenBank/DDBJ whole genome shotgun (WGS) entry which is preliminary data.</text>
</comment>
<evidence type="ECO:0000313" key="3">
    <source>
        <dbReference type="Proteomes" id="UP000243217"/>
    </source>
</evidence>
<protein>
    <recommendedName>
        <fullName evidence="4">Transmembrane protein</fullName>
    </recommendedName>
</protein>
<organism evidence="2 3">
    <name type="scientific">Thraustotheca clavata</name>
    <dbReference type="NCBI Taxonomy" id="74557"/>
    <lineage>
        <taxon>Eukaryota</taxon>
        <taxon>Sar</taxon>
        <taxon>Stramenopiles</taxon>
        <taxon>Oomycota</taxon>
        <taxon>Saprolegniomycetes</taxon>
        <taxon>Saprolegniales</taxon>
        <taxon>Achlyaceae</taxon>
        <taxon>Thraustotheca</taxon>
    </lineage>
</organism>
<keyword evidence="1" id="KW-0472">Membrane</keyword>
<name>A0A1V9YSW3_9STRA</name>
<reference evidence="2 3" key="1">
    <citation type="journal article" date="2014" name="Genome Biol. Evol.">
        <title>The secreted proteins of Achlya hypogyna and Thraustotheca clavata identify the ancestral oomycete secretome and reveal gene acquisitions by horizontal gene transfer.</title>
        <authorList>
            <person name="Misner I."/>
            <person name="Blouin N."/>
            <person name="Leonard G."/>
            <person name="Richards T.A."/>
            <person name="Lane C.E."/>
        </authorList>
    </citation>
    <scope>NUCLEOTIDE SEQUENCE [LARGE SCALE GENOMIC DNA]</scope>
    <source>
        <strain evidence="2 3">ATCC 34112</strain>
    </source>
</reference>
<keyword evidence="1" id="KW-1133">Transmembrane helix</keyword>
<keyword evidence="3" id="KW-1185">Reference proteome</keyword>
<dbReference type="EMBL" id="JNBS01002981">
    <property type="protein sequence ID" value="OQR88842.1"/>
    <property type="molecule type" value="Genomic_DNA"/>
</dbReference>
<accession>A0A1V9YSW3</accession>
<sequence length="300" mass="34411">MSGLHSLTTVDYASICKYDPTNIHVCFRYLQQVIYFLVPYEPQLNTTSITASINEANQRLESMNIQFMIYTKQNATAALELLTIIIFDPSDPGFKFFAWTYLIDWIFGYREVISFRGDNGNLTLLTDYQLPLAQQVVPSEITTNLVRYSRAGIIYIAFMMLALSFVLVGYMIVTKGEFEGYNMFQLDQVGGIVWVGRPSSNCLLAKWYVGPKPTSPVRSLLLSHGARYHFTHTSRITKGVYYLDRASAALNDIITFRYGAYMYAFDIKLWRMFSSPQLRYIGDEADFIDRKINASYPLTK</sequence>
<dbReference type="Proteomes" id="UP000243217">
    <property type="component" value="Unassembled WGS sequence"/>
</dbReference>
<evidence type="ECO:0000313" key="2">
    <source>
        <dbReference type="EMBL" id="OQR88842.1"/>
    </source>
</evidence>
<dbReference type="AlphaFoldDB" id="A0A1V9YSW3"/>
<feature type="transmembrane region" description="Helical" evidence="1">
    <location>
        <begin position="152"/>
        <end position="173"/>
    </location>
</feature>
<proteinExistence type="predicted"/>
<evidence type="ECO:0000256" key="1">
    <source>
        <dbReference type="SAM" id="Phobius"/>
    </source>
</evidence>